<accession>A0A7I8DCH8</accession>
<dbReference type="RefSeq" id="WP_200760650.1">
    <property type="nucleotide sequence ID" value="NZ_AP023366.1"/>
</dbReference>
<evidence type="ECO:0000313" key="2">
    <source>
        <dbReference type="Proteomes" id="UP000593802"/>
    </source>
</evidence>
<organism evidence="1 2">
    <name type="scientific">Effusibacillus dendaii</name>
    <dbReference type="NCBI Taxonomy" id="2743772"/>
    <lineage>
        <taxon>Bacteria</taxon>
        <taxon>Bacillati</taxon>
        <taxon>Bacillota</taxon>
        <taxon>Bacilli</taxon>
        <taxon>Bacillales</taxon>
        <taxon>Alicyclobacillaceae</taxon>
        <taxon>Effusibacillus</taxon>
    </lineage>
</organism>
<dbReference type="KEGG" id="eff:skT53_16540"/>
<name>A0A7I8DCH8_9BACL</name>
<evidence type="ECO:0000313" key="1">
    <source>
        <dbReference type="EMBL" id="BCJ86669.1"/>
    </source>
</evidence>
<proteinExistence type="predicted"/>
<protein>
    <submittedName>
        <fullName evidence="1">Uncharacterized protein</fullName>
    </submittedName>
</protein>
<dbReference type="AlphaFoldDB" id="A0A7I8DCH8"/>
<dbReference type="Proteomes" id="UP000593802">
    <property type="component" value="Chromosome"/>
</dbReference>
<reference evidence="1 2" key="1">
    <citation type="submission" date="2020-08" db="EMBL/GenBank/DDBJ databases">
        <title>Complete Genome Sequence of Effusibacillus dendaii Strain skT53, Isolated from Farmland soil.</title>
        <authorList>
            <person name="Konishi T."/>
            <person name="Kawasaki H."/>
        </authorList>
    </citation>
    <scope>NUCLEOTIDE SEQUENCE [LARGE SCALE GENOMIC DNA]</scope>
    <source>
        <strain evidence="2">skT53</strain>
    </source>
</reference>
<sequence length="66" mass="6526">MAVQINMQVQNGDIQVGYIKINAVSNSAVVILGDAETITPTAIATSRGVIGPLLAPVVAPGGGPVG</sequence>
<dbReference type="EMBL" id="AP023366">
    <property type="protein sequence ID" value="BCJ86669.1"/>
    <property type="molecule type" value="Genomic_DNA"/>
</dbReference>
<keyword evidence="2" id="KW-1185">Reference proteome</keyword>
<gene>
    <name evidence="1" type="ORF">skT53_16540</name>
</gene>